<proteinExistence type="predicted"/>
<reference evidence="1" key="1">
    <citation type="journal article" date="2020" name="Stud. Mycol.">
        <title>101 Dothideomycetes genomes: a test case for predicting lifestyles and emergence of pathogens.</title>
        <authorList>
            <person name="Haridas S."/>
            <person name="Albert R."/>
            <person name="Binder M."/>
            <person name="Bloem J."/>
            <person name="Labutti K."/>
            <person name="Salamov A."/>
            <person name="Andreopoulos B."/>
            <person name="Baker S."/>
            <person name="Barry K."/>
            <person name="Bills G."/>
            <person name="Bluhm B."/>
            <person name="Cannon C."/>
            <person name="Castanera R."/>
            <person name="Culley D."/>
            <person name="Daum C."/>
            <person name="Ezra D."/>
            <person name="Gonzalez J."/>
            <person name="Henrissat B."/>
            <person name="Kuo A."/>
            <person name="Liang C."/>
            <person name="Lipzen A."/>
            <person name="Lutzoni F."/>
            <person name="Magnuson J."/>
            <person name="Mondo S."/>
            <person name="Nolan M."/>
            <person name="Ohm R."/>
            <person name="Pangilinan J."/>
            <person name="Park H.-J."/>
            <person name="Ramirez L."/>
            <person name="Alfaro M."/>
            <person name="Sun H."/>
            <person name="Tritt A."/>
            <person name="Yoshinaga Y."/>
            <person name="Zwiers L.-H."/>
            <person name="Turgeon B."/>
            <person name="Goodwin S."/>
            <person name="Spatafora J."/>
            <person name="Crous P."/>
            <person name="Grigoriev I."/>
        </authorList>
    </citation>
    <scope>NUCLEOTIDE SEQUENCE</scope>
    <source>
        <strain evidence="1">CBS 525.71</strain>
    </source>
</reference>
<dbReference type="Proteomes" id="UP000799754">
    <property type="component" value="Unassembled WGS sequence"/>
</dbReference>
<accession>A0ACB6RPA7</accession>
<keyword evidence="2" id="KW-1185">Reference proteome</keyword>
<sequence>MSSFGAQISANRIAGAELSVCQRDSIISKHEAGASSQELAAEFRCSKRTINRTIKRFQSTGSNQSRPRPGQPPKLSCREKRYLFCLARQQPKIEYRQM</sequence>
<dbReference type="EMBL" id="MU006736">
    <property type="protein sequence ID" value="KAF2623614.1"/>
    <property type="molecule type" value="Genomic_DNA"/>
</dbReference>
<name>A0ACB6RPA7_9PLEO</name>
<comment type="caution">
    <text evidence="1">The sequence shown here is derived from an EMBL/GenBank/DDBJ whole genome shotgun (WGS) entry which is preliminary data.</text>
</comment>
<evidence type="ECO:0000313" key="1">
    <source>
        <dbReference type="EMBL" id="KAF2623614.1"/>
    </source>
</evidence>
<gene>
    <name evidence="1" type="ORF">BU25DRAFT_326702</name>
</gene>
<evidence type="ECO:0000313" key="2">
    <source>
        <dbReference type="Proteomes" id="UP000799754"/>
    </source>
</evidence>
<protein>
    <submittedName>
        <fullName evidence="1">Uncharacterized protein</fullName>
    </submittedName>
</protein>
<organism evidence="1 2">
    <name type="scientific">Macroventuria anomochaeta</name>
    <dbReference type="NCBI Taxonomy" id="301207"/>
    <lineage>
        <taxon>Eukaryota</taxon>
        <taxon>Fungi</taxon>
        <taxon>Dikarya</taxon>
        <taxon>Ascomycota</taxon>
        <taxon>Pezizomycotina</taxon>
        <taxon>Dothideomycetes</taxon>
        <taxon>Pleosporomycetidae</taxon>
        <taxon>Pleosporales</taxon>
        <taxon>Pleosporineae</taxon>
        <taxon>Didymellaceae</taxon>
        <taxon>Macroventuria</taxon>
    </lineage>
</organism>
<feature type="non-terminal residue" evidence="1">
    <location>
        <position position="98"/>
    </location>
</feature>